<dbReference type="InterPro" id="IPR036397">
    <property type="entry name" value="RNaseH_sf"/>
</dbReference>
<dbReference type="CDD" id="cd09277">
    <property type="entry name" value="RNase_HI_bacteria_like"/>
    <property type="match status" value="1"/>
</dbReference>
<keyword evidence="2" id="KW-0808">Transferase</keyword>
<comment type="caution">
    <text evidence="2">The sequence shown here is derived from an EMBL/GenBank/DDBJ whole genome shotgun (WGS) entry which is preliminary data.</text>
</comment>
<feature type="domain" description="RNase H type-1" evidence="1">
    <location>
        <begin position="6"/>
        <end position="141"/>
    </location>
</feature>
<dbReference type="PROSITE" id="PS50879">
    <property type="entry name" value="RNASE_H_1"/>
    <property type="match status" value="1"/>
</dbReference>
<dbReference type="OrthoDB" id="9811552at2"/>
<proteinExistence type="predicted"/>
<sequence length="160" mass="18364">MEDISGYKICDVYTDGSFRDGIVGSGVVIKCSEVIEEFAFSIKSEVLSVHRNVSGEIYAVMYAVFYASKKGINKIRIFHDYSGLANWISGEWKTKTELTKLYKAFLEHYMNYVDIEFIQVQAHKGNQLNNLADKLAKKALEGEFHAPYFEDFLTQLEMFK</sequence>
<dbReference type="SUPFAM" id="SSF53098">
    <property type="entry name" value="Ribonuclease H-like"/>
    <property type="match status" value="1"/>
</dbReference>
<protein>
    <submittedName>
        <fullName evidence="2">Reverse transcriptase-like protein</fullName>
    </submittedName>
</protein>
<dbReference type="Pfam" id="PF00075">
    <property type="entry name" value="RNase_H"/>
    <property type="match status" value="1"/>
</dbReference>
<dbReference type="Gene3D" id="3.30.420.10">
    <property type="entry name" value="Ribonuclease H-like superfamily/Ribonuclease H"/>
    <property type="match status" value="1"/>
</dbReference>
<keyword evidence="2" id="KW-0695">RNA-directed DNA polymerase</keyword>
<dbReference type="InterPro" id="IPR012337">
    <property type="entry name" value="RNaseH-like_sf"/>
</dbReference>
<dbReference type="EMBL" id="DTBH01000147">
    <property type="protein sequence ID" value="HGQ77632.1"/>
    <property type="molecule type" value="Genomic_DNA"/>
</dbReference>
<evidence type="ECO:0000313" key="2">
    <source>
        <dbReference type="EMBL" id="HGQ77632.1"/>
    </source>
</evidence>
<gene>
    <name evidence="2" type="ORF">ENU12_06995</name>
</gene>
<accession>A0A7V4CNN2</accession>
<dbReference type="GO" id="GO:0003964">
    <property type="term" value="F:RNA-directed DNA polymerase activity"/>
    <property type="evidence" value="ECO:0007669"/>
    <property type="project" value="UniProtKB-KW"/>
</dbReference>
<keyword evidence="2" id="KW-0548">Nucleotidyltransferase</keyword>
<evidence type="ECO:0000259" key="1">
    <source>
        <dbReference type="PROSITE" id="PS50879"/>
    </source>
</evidence>
<name>A0A7V4CNN2_FERPE</name>
<dbReference type="GO" id="GO:0004523">
    <property type="term" value="F:RNA-DNA hybrid ribonuclease activity"/>
    <property type="evidence" value="ECO:0007669"/>
    <property type="project" value="InterPro"/>
</dbReference>
<organism evidence="2">
    <name type="scientific">Fervidobacterium pennivorans</name>
    <dbReference type="NCBI Taxonomy" id="93466"/>
    <lineage>
        <taxon>Bacteria</taxon>
        <taxon>Thermotogati</taxon>
        <taxon>Thermotogota</taxon>
        <taxon>Thermotogae</taxon>
        <taxon>Thermotogales</taxon>
        <taxon>Fervidobacteriaceae</taxon>
        <taxon>Fervidobacterium</taxon>
    </lineage>
</organism>
<reference evidence="2" key="1">
    <citation type="journal article" date="2020" name="mSystems">
        <title>Genome- and Community-Level Interaction Insights into Carbon Utilization and Element Cycling Functions of Hydrothermarchaeota in Hydrothermal Sediment.</title>
        <authorList>
            <person name="Zhou Z."/>
            <person name="Liu Y."/>
            <person name="Xu W."/>
            <person name="Pan J."/>
            <person name="Luo Z.H."/>
            <person name="Li M."/>
        </authorList>
    </citation>
    <scope>NUCLEOTIDE SEQUENCE [LARGE SCALE GENOMIC DNA]</scope>
    <source>
        <strain evidence="2">SpSt-640</strain>
    </source>
</reference>
<dbReference type="InterPro" id="IPR002156">
    <property type="entry name" value="RNaseH_domain"/>
</dbReference>
<dbReference type="AlphaFoldDB" id="A0A7V4CNN2"/>
<dbReference type="GO" id="GO:0003676">
    <property type="term" value="F:nucleic acid binding"/>
    <property type="evidence" value="ECO:0007669"/>
    <property type="project" value="InterPro"/>
</dbReference>